<dbReference type="Gene3D" id="3.30.10.10">
    <property type="entry name" value="Trypsin Inhibitor V, subunit A"/>
    <property type="match status" value="1"/>
</dbReference>
<dbReference type="OrthoDB" id="8724542at2"/>
<evidence type="ECO:0000313" key="3">
    <source>
        <dbReference type="Proteomes" id="UP000292445"/>
    </source>
</evidence>
<dbReference type="PANTHER" id="PTHR39600">
    <property type="entry name" value="PEPTIDASE INHIBITOR I78 FAMILY PROTEIN"/>
    <property type="match status" value="1"/>
</dbReference>
<dbReference type="PANTHER" id="PTHR39600:SF1">
    <property type="entry name" value="PEPTIDASE INHIBITOR I78 FAMILY PROTEIN"/>
    <property type="match status" value="1"/>
</dbReference>
<dbReference type="Proteomes" id="UP000292445">
    <property type="component" value="Unassembled WGS sequence"/>
</dbReference>
<keyword evidence="3" id="KW-1185">Reference proteome</keyword>
<dbReference type="AlphaFoldDB" id="A0A4Q7NI93"/>
<gene>
    <name evidence="2" type="ORF">EV675_0613</name>
</gene>
<dbReference type="InterPro" id="IPR021719">
    <property type="entry name" value="Prot_inh_I78"/>
</dbReference>
<sequence>MIRSAFAVAMLVLAAGCAAPAPAAGPQPEAQAPQGQCRAEAAQSLVGQQLSSVLIEEARKASGAGSARVLRPGQAVTMEFNPFRVNVEVNRREVVTAIRCG</sequence>
<comment type="caution">
    <text evidence="2">The sequence shown here is derived from an EMBL/GenBank/DDBJ whole genome shotgun (WGS) entry which is preliminary data.</text>
</comment>
<evidence type="ECO:0000256" key="1">
    <source>
        <dbReference type="SAM" id="SignalP"/>
    </source>
</evidence>
<dbReference type="Pfam" id="PF11720">
    <property type="entry name" value="Inhibitor_I78"/>
    <property type="match status" value="1"/>
</dbReference>
<dbReference type="EMBL" id="SGXC01000001">
    <property type="protein sequence ID" value="RZS84596.1"/>
    <property type="molecule type" value="Genomic_DNA"/>
</dbReference>
<protein>
    <submittedName>
        <fullName evidence="2">Peptidase inhibitor I78 family protein</fullName>
    </submittedName>
</protein>
<keyword evidence="1" id="KW-0732">Signal</keyword>
<feature type="chain" id="PRO_5020487066" evidence="1">
    <location>
        <begin position="24"/>
        <end position="101"/>
    </location>
</feature>
<proteinExistence type="predicted"/>
<accession>A0A4Q7NI93</accession>
<reference evidence="2 3" key="1">
    <citation type="submission" date="2019-02" db="EMBL/GenBank/DDBJ databases">
        <title>Genomic Encyclopedia of Type Strains, Phase IV (KMG-IV): sequencing the most valuable type-strain genomes for metagenomic binning, comparative biology and taxonomic classification.</title>
        <authorList>
            <person name="Goeker M."/>
        </authorList>
    </citation>
    <scope>NUCLEOTIDE SEQUENCE [LARGE SCALE GENOMIC DNA]</scope>
    <source>
        <strain evidence="2 3">K24</strain>
    </source>
</reference>
<name>A0A4Q7NI93_9BURK</name>
<dbReference type="RefSeq" id="WP_130355947.1">
    <property type="nucleotide sequence ID" value="NZ_SGXC01000001.1"/>
</dbReference>
<organism evidence="2 3">
    <name type="scientific">Pigmentiphaga kullae</name>
    <dbReference type="NCBI Taxonomy" id="151784"/>
    <lineage>
        <taxon>Bacteria</taxon>
        <taxon>Pseudomonadati</taxon>
        <taxon>Pseudomonadota</taxon>
        <taxon>Betaproteobacteria</taxon>
        <taxon>Burkholderiales</taxon>
        <taxon>Alcaligenaceae</taxon>
        <taxon>Pigmentiphaga</taxon>
    </lineage>
</organism>
<feature type="signal peptide" evidence="1">
    <location>
        <begin position="1"/>
        <end position="23"/>
    </location>
</feature>
<evidence type="ECO:0000313" key="2">
    <source>
        <dbReference type="EMBL" id="RZS84596.1"/>
    </source>
</evidence>
<dbReference type="PROSITE" id="PS51257">
    <property type="entry name" value="PROKAR_LIPOPROTEIN"/>
    <property type="match status" value="1"/>
</dbReference>